<organism evidence="1 2">
    <name type="scientific">Parabacteroides goldsteinii CL02T12C30</name>
    <dbReference type="NCBI Taxonomy" id="999418"/>
    <lineage>
        <taxon>Bacteria</taxon>
        <taxon>Pseudomonadati</taxon>
        <taxon>Bacteroidota</taxon>
        <taxon>Bacteroidia</taxon>
        <taxon>Bacteroidales</taxon>
        <taxon>Tannerellaceae</taxon>
        <taxon>Parabacteroides</taxon>
    </lineage>
</organism>
<evidence type="ECO:0000313" key="2">
    <source>
        <dbReference type="Proteomes" id="UP000006330"/>
    </source>
</evidence>
<name>K5ZI26_9BACT</name>
<accession>K5ZI26</accession>
<sequence length="962" mass="101973">MNVKSLMLLLAFAGLGASCSDDETNGGDTSGIAGRSELQIVFSGTGESQEYTKATASEGENKIDKLQVYLFASATGQAGSYYYMETWNEGTTFDSEDKDASGNPKTNFKKQDAGTGWKASIYPNELKGLSYIKLLCIANNGAIDAQGHATTDGEFYQKDGTAKTAWNGSMVPATTADNGDGVFEISNAAAATTETAFRASFTKVLGTDAATGGIIATPLLMTGEGQTKISGSVSKVDIDLKRIVARFDIDNTASKSNLTIQKLTLAQGRKVGAFWGTAPEKVEEADLKTTLTPYAAVEFDKLAGANEGLTESALYTYPNLSTDQTYLIIDGTYKSPATSKQVDVTYHVPIVRTPEGADKGEYIAIAANNRYKLRITDVTQSNIFGTFEVVDWTSGGGIVVKPDNDAPVFEAATGFEATTGNIPVAINDSKTAFTVEESSVFKTTIAATGKIRVEKSAAETKTASPDWLEIAKPEYKEENGVWYTTFEMTVDKATGELPVNVVFINEAASYDPALWTTLTFYGPKAKPTLATGGDGSTGNTVDYNLFTANMYNVVGSYIKVKAMCIEGTKLVLPENGEFVQEGEAVKEGYYSTFTIKVAKALTDGNEYAIKFQNSEEASAETTLTVTAVAAGLSATLENNSTYATISHSDVSTYKVETDIDLLAANTYNLKIAAPEGATANIPSGKWLTIDGETVTDGVMTYTVKATSGVTDFTDFDITFINKLNTSEVLTVTMHKAASKPKFAEATGGAKSDFNEAPVIADYASTASMYKANGSKISIKVTCPEAMTFLEKTTSGLTISNKGEGLYEIEVNNATALTAATTEVIAQNTTAGAESRNATLTITWLDPIPAFTLGADNDAATLDGSNKDQINVIYTSASDNTHKYVPIAIAVTGYKGSTIAYTGNTSTWLNHTESPTEIAEGGTAAIEFTQNGCGNSDETADITITITSAIPNGGSRTITLKKQ</sequence>
<dbReference type="EMBL" id="AGZO01000026">
    <property type="protein sequence ID" value="EKN10915.1"/>
    <property type="molecule type" value="Genomic_DNA"/>
</dbReference>
<dbReference type="AlphaFoldDB" id="K5ZI26"/>
<evidence type="ECO:0000313" key="1">
    <source>
        <dbReference type="EMBL" id="EKN10915.1"/>
    </source>
</evidence>
<dbReference type="OrthoDB" id="1100489at2"/>
<proteinExistence type="predicted"/>
<dbReference type="Proteomes" id="UP000006330">
    <property type="component" value="Unassembled WGS sequence"/>
</dbReference>
<dbReference type="PROSITE" id="PS51257">
    <property type="entry name" value="PROKAR_LIPOPROTEIN"/>
    <property type="match status" value="1"/>
</dbReference>
<dbReference type="HOGENOM" id="CLU_017890_0_0_10"/>
<evidence type="ECO:0008006" key="3">
    <source>
        <dbReference type="Google" id="ProtNLM"/>
    </source>
</evidence>
<protein>
    <recommendedName>
        <fullName evidence="3">Major fimbrial subunit protein N-terminal domain-containing protein</fullName>
    </recommendedName>
</protein>
<dbReference type="RefSeq" id="WP_007656684.1">
    <property type="nucleotide sequence ID" value="NZ_JH976474.1"/>
</dbReference>
<comment type="caution">
    <text evidence="1">The sequence shown here is derived from an EMBL/GenBank/DDBJ whole genome shotgun (WGS) entry which is preliminary data.</text>
</comment>
<gene>
    <name evidence="1" type="ORF">HMPREF1076_03722</name>
</gene>
<dbReference type="PATRIC" id="fig|999418.3.peg.3793"/>
<reference evidence="1 2" key="1">
    <citation type="submission" date="2012-02" db="EMBL/GenBank/DDBJ databases">
        <title>The Genome Sequence of Parabacteroides goldsteinii CL02T12C30.</title>
        <authorList>
            <consortium name="The Broad Institute Genome Sequencing Platform"/>
            <person name="Earl A."/>
            <person name="Ward D."/>
            <person name="Feldgarden M."/>
            <person name="Gevers D."/>
            <person name="Zitomersky N.L."/>
            <person name="Coyne M.J."/>
            <person name="Comstock L.E."/>
            <person name="Young S.K."/>
            <person name="Zeng Q."/>
            <person name="Gargeya S."/>
            <person name="Fitzgerald M."/>
            <person name="Haas B."/>
            <person name="Abouelleil A."/>
            <person name="Alvarado L."/>
            <person name="Arachchi H.M."/>
            <person name="Berlin A."/>
            <person name="Chapman S.B."/>
            <person name="Gearin G."/>
            <person name="Goldberg J."/>
            <person name="Griggs A."/>
            <person name="Gujja S."/>
            <person name="Hansen M."/>
            <person name="Heiman D."/>
            <person name="Howarth C."/>
            <person name="Larimer J."/>
            <person name="Lui A."/>
            <person name="MacDonald P.J.P."/>
            <person name="McCowen C."/>
            <person name="Montmayeur A."/>
            <person name="Murphy C."/>
            <person name="Neiman D."/>
            <person name="Pearson M."/>
            <person name="Priest M."/>
            <person name="Roberts A."/>
            <person name="Saif S."/>
            <person name="Shea T."/>
            <person name="Sisk P."/>
            <person name="Stolte C."/>
            <person name="Sykes S."/>
            <person name="Wortman J."/>
            <person name="Nusbaum C."/>
            <person name="Birren B."/>
        </authorList>
    </citation>
    <scope>NUCLEOTIDE SEQUENCE [LARGE SCALE GENOMIC DNA]</scope>
    <source>
        <strain evidence="1 2">CL02T12C30</strain>
    </source>
</reference>